<evidence type="ECO:0000313" key="5">
    <source>
        <dbReference type="EMBL" id="KGG21384.1"/>
    </source>
</evidence>
<evidence type="ECO:0000256" key="3">
    <source>
        <dbReference type="PROSITE-ProRule" id="PRU00339"/>
    </source>
</evidence>
<dbReference type="Proteomes" id="UP000030392">
    <property type="component" value="Unassembled WGS sequence"/>
</dbReference>
<dbReference type="GO" id="GO:0046813">
    <property type="term" value="P:receptor-mediated virion attachment to host cell"/>
    <property type="evidence" value="ECO:0007669"/>
    <property type="project" value="TreeGrafter"/>
</dbReference>
<dbReference type="InterPro" id="IPR019734">
    <property type="entry name" value="TPR_rpt"/>
</dbReference>
<keyword evidence="4" id="KW-0472">Membrane</keyword>
<dbReference type="SMART" id="SM00028">
    <property type="entry name" value="TPR"/>
    <property type="match status" value="4"/>
</dbReference>
<dbReference type="PROSITE" id="PS50005">
    <property type="entry name" value="TPR"/>
    <property type="match status" value="2"/>
</dbReference>
<accession>A0A0A2C9T0</accession>
<evidence type="ECO:0000256" key="2">
    <source>
        <dbReference type="ARBA" id="ARBA00022803"/>
    </source>
</evidence>
<dbReference type="RefSeq" id="WP_036904936.1">
    <property type="nucleotide sequence ID" value="NZ_CP138967.1"/>
</dbReference>
<sequence>MKLRNTAIALGIGAATATGLSLLQVNKDLIVGSTAVVVGAGLMISLKDKNDINLKTRNYEYFFNRAQDKFELADYEEAILDYNKALELSPTEICLVYSMRGNAKRNSGDFDGAISDQNKALDFDPLYADGYFNRGIAKFKKGDFDGAIQDYSQVLKINPKDSDAFFNRANVKKEIEDMKGACEDWRTAADLGDEEATNSLKQFCNL</sequence>
<evidence type="ECO:0000256" key="4">
    <source>
        <dbReference type="SAM" id="Phobius"/>
    </source>
</evidence>
<feature type="transmembrane region" description="Helical" evidence="4">
    <location>
        <begin position="29"/>
        <end position="46"/>
    </location>
</feature>
<feature type="repeat" description="TPR" evidence="3">
    <location>
        <begin position="128"/>
        <end position="161"/>
    </location>
</feature>
<dbReference type="Pfam" id="PF13181">
    <property type="entry name" value="TPR_8"/>
    <property type="match status" value="1"/>
</dbReference>
<dbReference type="PROSITE" id="PS50293">
    <property type="entry name" value="TPR_REGION"/>
    <property type="match status" value="1"/>
</dbReference>
<protein>
    <submittedName>
        <fullName evidence="5">Uncharacterized protein</fullName>
    </submittedName>
</protein>
<dbReference type="PANTHER" id="PTHR44858:SF1">
    <property type="entry name" value="UDP-N-ACETYLGLUCOSAMINE--PEPTIDE N-ACETYLGLUCOSAMINYLTRANSFERASE SPINDLY-RELATED"/>
    <property type="match status" value="1"/>
</dbReference>
<dbReference type="PANTHER" id="PTHR44858">
    <property type="entry name" value="TETRATRICOPEPTIDE REPEAT PROTEIN 6"/>
    <property type="match status" value="1"/>
</dbReference>
<dbReference type="Pfam" id="PF07719">
    <property type="entry name" value="TPR_2"/>
    <property type="match status" value="1"/>
</dbReference>
<reference evidence="6" key="1">
    <citation type="journal article" date="2014" name="Sci. Data">
        <title>Genomes of diverse isolates of the marine cyanobacterium Prochlorococcus.</title>
        <authorList>
            <person name="Biller S."/>
            <person name="Berube P."/>
            <person name="Thompson J."/>
            <person name="Kelly L."/>
            <person name="Roggensack S."/>
            <person name="Awad L."/>
            <person name="Roache-Johnson K."/>
            <person name="Ding H."/>
            <person name="Giovannoni S.J."/>
            <person name="Moore L.R."/>
            <person name="Chisholm S.W."/>
        </authorList>
    </citation>
    <scope>NUCLEOTIDE SEQUENCE [LARGE SCALE GENOMIC DNA]</scope>
    <source>
        <strain evidence="6">PAC1</strain>
    </source>
</reference>
<dbReference type="GO" id="GO:0009279">
    <property type="term" value="C:cell outer membrane"/>
    <property type="evidence" value="ECO:0007669"/>
    <property type="project" value="TreeGrafter"/>
</dbReference>
<dbReference type="AlphaFoldDB" id="A0A0A2C9T0"/>
<dbReference type="InterPro" id="IPR013105">
    <property type="entry name" value="TPR_2"/>
</dbReference>
<dbReference type="Gene3D" id="1.25.40.10">
    <property type="entry name" value="Tetratricopeptide repeat domain"/>
    <property type="match status" value="2"/>
</dbReference>
<comment type="caution">
    <text evidence="5">The sequence shown here is derived from an EMBL/GenBank/DDBJ whole genome shotgun (WGS) entry which is preliminary data.</text>
</comment>
<name>A0A0A2C9T0_PROMR</name>
<organism evidence="5 6">
    <name type="scientific">Prochlorococcus marinus str. PAC1</name>
    <dbReference type="NCBI Taxonomy" id="59924"/>
    <lineage>
        <taxon>Bacteria</taxon>
        <taxon>Bacillati</taxon>
        <taxon>Cyanobacteriota</taxon>
        <taxon>Cyanophyceae</taxon>
        <taxon>Synechococcales</taxon>
        <taxon>Prochlorococcaceae</taxon>
        <taxon>Prochlorococcus</taxon>
    </lineage>
</organism>
<gene>
    <name evidence="5" type="ORF">EV03_0568</name>
</gene>
<dbReference type="EMBL" id="JNAX01000006">
    <property type="protein sequence ID" value="KGG21384.1"/>
    <property type="molecule type" value="Genomic_DNA"/>
</dbReference>
<keyword evidence="1" id="KW-0677">Repeat</keyword>
<evidence type="ECO:0000313" key="6">
    <source>
        <dbReference type="Proteomes" id="UP000030392"/>
    </source>
</evidence>
<dbReference type="SUPFAM" id="SSF48452">
    <property type="entry name" value="TPR-like"/>
    <property type="match status" value="1"/>
</dbReference>
<dbReference type="Pfam" id="PF00515">
    <property type="entry name" value="TPR_1"/>
    <property type="match status" value="1"/>
</dbReference>
<feature type="repeat" description="TPR" evidence="3">
    <location>
        <begin position="59"/>
        <end position="92"/>
    </location>
</feature>
<dbReference type="InterPro" id="IPR050498">
    <property type="entry name" value="Ycf3"/>
</dbReference>
<dbReference type="InterPro" id="IPR011990">
    <property type="entry name" value="TPR-like_helical_dom_sf"/>
</dbReference>
<keyword evidence="4" id="KW-0812">Transmembrane</keyword>
<keyword evidence="2 3" id="KW-0802">TPR repeat</keyword>
<evidence type="ECO:0000256" key="1">
    <source>
        <dbReference type="ARBA" id="ARBA00022737"/>
    </source>
</evidence>
<keyword evidence="4" id="KW-1133">Transmembrane helix</keyword>
<proteinExistence type="predicted"/>